<evidence type="ECO:0000313" key="2">
    <source>
        <dbReference type="Proteomes" id="UP001305779"/>
    </source>
</evidence>
<name>A0ABR0F3W9_ZASCE</name>
<dbReference type="Proteomes" id="UP001305779">
    <property type="component" value="Unassembled WGS sequence"/>
</dbReference>
<dbReference type="PANTHER" id="PTHR38111:SF11">
    <property type="entry name" value="TRANSCRIPTION FACTOR DOMAIN-CONTAINING PROTEIN-RELATED"/>
    <property type="match status" value="1"/>
</dbReference>
<dbReference type="EMBL" id="JAXOVC010000001">
    <property type="protein sequence ID" value="KAK4507988.1"/>
    <property type="molecule type" value="Genomic_DNA"/>
</dbReference>
<dbReference type="Pfam" id="PF11951">
    <property type="entry name" value="Fungal_trans_2"/>
    <property type="match status" value="1"/>
</dbReference>
<protein>
    <submittedName>
        <fullName evidence="1">Uncharacterized protein</fullName>
    </submittedName>
</protein>
<proteinExistence type="predicted"/>
<evidence type="ECO:0000313" key="1">
    <source>
        <dbReference type="EMBL" id="KAK4507988.1"/>
    </source>
</evidence>
<organism evidence="1 2">
    <name type="scientific">Zasmidium cellare</name>
    <name type="common">Wine cellar mold</name>
    <name type="synonym">Racodium cellare</name>
    <dbReference type="NCBI Taxonomy" id="395010"/>
    <lineage>
        <taxon>Eukaryota</taxon>
        <taxon>Fungi</taxon>
        <taxon>Dikarya</taxon>
        <taxon>Ascomycota</taxon>
        <taxon>Pezizomycotina</taxon>
        <taxon>Dothideomycetes</taxon>
        <taxon>Dothideomycetidae</taxon>
        <taxon>Mycosphaerellales</taxon>
        <taxon>Mycosphaerellaceae</taxon>
        <taxon>Zasmidium</taxon>
    </lineage>
</organism>
<dbReference type="PANTHER" id="PTHR38111">
    <property type="entry name" value="ZN(2)-C6 FUNGAL-TYPE DOMAIN-CONTAINING PROTEIN-RELATED"/>
    <property type="match status" value="1"/>
</dbReference>
<comment type="caution">
    <text evidence="1">The sequence shown here is derived from an EMBL/GenBank/DDBJ whole genome shotgun (WGS) entry which is preliminary data.</text>
</comment>
<gene>
    <name evidence="1" type="ORF">PRZ48_001723</name>
</gene>
<sequence>MTLRKDSVLEGFNDPSDDAKTPTGFLHLPSELRIMIYDFFIDHLLKTSRDFQGSQYTMRQNQCALLYVSRQVRAECAKLRLECTYKQRVWTFINEQVGTDEFQPANKGVERTAIILQHRSFSRTALEIQVVDQFWKTFLPRDDPNTIYIGAIVKAPWKRAVRAICLQDRWVAIALQACAFMSLGRLQRNRHYVQYGRQLYGRALRETNNAIRDPARAQSDGTLASCKLLGMYESFRLEEDGRPSTQGNDWQQHVEGICKIVELRGPEMAATDYGHDLYIDARFGATSSGITQKRPSNFFTSSSWTTLPWLRHSKTLRDELLDVMTALPGILHQQEALYAAIPNAIDRATMGKVIKDGVDVLKQCIGLGTRLRAWEQKTIHLARKARGEPQDDTLTLPAINKHHGFAFFHLVTQFWTACLILHGPTWLTYWKLLHVGQSTTSPASKDLSQIQIPPWMNPQPFASNIAHQASHFFSDEAGLWGLSTASFPMGAALHYYAATGGFKTPEMRMLKAALGGSAKAGMVSGFLRSMAASATKEGDGGDPQFPVEHERMATRWFDSTSR</sequence>
<reference evidence="1 2" key="1">
    <citation type="journal article" date="2023" name="G3 (Bethesda)">
        <title>A chromosome-level genome assembly of Zasmidium syzygii isolated from banana leaves.</title>
        <authorList>
            <person name="van Westerhoven A.C."/>
            <person name="Mehrabi R."/>
            <person name="Talebi R."/>
            <person name="Steentjes M.B.F."/>
            <person name="Corcolon B."/>
            <person name="Chong P.A."/>
            <person name="Kema G.H.J."/>
            <person name="Seidl M.F."/>
        </authorList>
    </citation>
    <scope>NUCLEOTIDE SEQUENCE [LARGE SCALE GENOMIC DNA]</scope>
    <source>
        <strain evidence="1 2">P124</strain>
    </source>
</reference>
<accession>A0ABR0F3W9</accession>
<dbReference type="InterPro" id="IPR053178">
    <property type="entry name" value="Osmoadaptation_assoc"/>
</dbReference>
<keyword evidence="2" id="KW-1185">Reference proteome</keyword>
<dbReference type="InterPro" id="IPR021858">
    <property type="entry name" value="Fun_TF"/>
</dbReference>